<sequence>MQHFEYKVIPAPARGEKERGLKTGIDRFAHTLSGLMNDMAVQGWEYLRAETLPAEERTGLTGKTTVYHNLLVFRRALSLEPAQGIGAHLSSHDTAANVEGAPKVAPKVSLMAEGEKPAERSLKAEAPEGRAPSLRASRSEDDS</sequence>
<dbReference type="RefSeq" id="WP_368390825.1">
    <property type="nucleotide sequence ID" value="NZ_JBFRYC010000001.1"/>
</dbReference>
<reference evidence="2 3" key="1">
    <citation type="journal article" date="2011" name="Int. J. Syst. Evol. Microbiol.">
        <title>Zhongshania antarctica gen. nov., sp. nov. and Zhongshania guokunii sp. nov., gammaproteobacteria respectively isolated from coastal attached (fast) ice and surface seawater of the Antarctic.</title>
        <authorList>
            <person name="Li H.J."/>
            <person name="Zhang X.Y."/>
            <person name="Chen C.X."/>
            <person name="Zhang Y.J."/>
            <person name="Gao Z.M."/>
            <person name="Yu Y."/>
            <person name="Chen X.L."/>
            <person name="Chen B."/>
            <person name="Zhang Y.Z."/>
        </authorList>
    </citation>
    <scope>NUCLEOTIDE SEQUENCE [LARGE SCALE GENOMIC DNA]</scope>
    <source>
        <strain evidence="2 3">15-R06ZXC-3</strain>
    </source>
</reference>
<evidence type="ECO:0000313" key="2">
    <source>
        <dbReference type="EMBL" id="MEX1660540.1"/>
    </source>
</evidence>
<evidence type="ECO:0000256" key="1">
    <source>
        <dbReference type="SAM" id="MobiDB-lite"/>
    </source>
</evidence>
<proteinExistence type="predicted"/>
<protein>
    <submittedName>
        <fullName evidence="2">DUF4177 domain-containing protein</fullName>
    </submittedName>
</protein>
<comment type="caution">
    <text evidence="2">The sequence shown here is derived from an EMBL/GenBank/DDBJ whole genome shotgun (WGS) entry which is preliminary data.</text>
</comment>
<accession>A0ABV3TG67</accession>
<organism evidence="2 3">
    <name type="scientific">Thioclava arctica</name>
    <dbReference type="NCBI Taxonomy" id="3238301"/>
    <lineage>
        <taxon>Bacteria</taxon>
        <taxon>Pseudomonadati</taxon>
        <taxon>Pseudomonadota</taxon>
        <taxon>Alphaproteobacteria</taxon>
        <taxon>Rhodobacterales</taxon>
        <taxon>Paracoccaceae</taxon>
        <taxon>Thioclava</taxon>
    </lineage>
</organism>
<gene>
    <name evidence="2" type="ORF">AB4874_02605</name>
</gene>
<dbReference type="EMBL" id="JBFRYC010000001">
    <property type="protein sequence ID" value="MEX1660540.1"/>
    <property type="molecule type" value="Genomic_DNA"/>
</dbReference>
<dbReference type="Proteomes" id="UP001557465">
    <property type="component" value="Unassembled WGS sequence"/>
</dbReference>
<evidence type="ECO:0000313" key="3">
    <source>
        <dbReference type="Proteomes" id="UP001557465"/>
    </source>
</evidence>
<feature type="compositionally biased region" description="Basic and acidic residues" evidence="1">
    <location>
        <begin position="113"/>
        <end position="128"/>
    </location>
</feature>
<name>A0ABV3TG67_9RHOB</name>
<feature type="region of interest" description="Disordered" evidence="1">
    <location>
        <begin position="96"/>
        <end position="143"/>
    </location>
</feature>
<keyword evidence="3" id="KW-1185">Reference proteome</keyword>